<name>A0A2H0RE29_9BACT</name>
<protein>
    <submittedName>
        <fullName evidence="2">Uncharacterized protein</fullName>
    </submittedName>
</protein>
<evidence type="ECO:0000313" key="2">
    <source>
        <dbReference type="EMBL" id="PIR44264.1"/>
    </source>
</evidence>
<dbReference type="EMBL" id="PCXV01000013">
    <property type="protein sequence ID" value="PIR44264.1"/>
    <property type="molecule type" value="Genomic_DNA"/>
</dbReference>
<dbReference type="AlphaFoldDB" id="A0A2H0RE29"/>
<proteinExistence type="predicted"/>
<keyword evidence="1" id="KW-0812">Transmembrane</keyword>
<reference evidence="2 3" key="1">
    <citation type="submission" date="2017-09" db="EMBL/GenBank/DDBJ databases">
        <title>Depth-based differentiation of microbial function through sediment-hosted aquifers and enrichment of novel symbionts in the deep terrestrial subsurface.</title>
        <authorList>
            <person name="Probst A.J."/>
            <person name="Ladd B."/>
            <person name="Jarett J.K."/>
            <person name="Geller-Mcgrath D.E."/>
            <person name="Sieber C.M."/>
            <person name="Emerson J.B."/>
            <person name="Anantharaman K."/>
            <person name="Thomas B.C."/>
            <person name="Malmstrom R."/>
            <person name="Stieglmeier M."/>
            <person name="Klingl A."/>
            <person name="Woyke T."/>
            <person name="Ryan C.M."/>
            <person name="Banfield J.F."/>
        </authorList>
    </citation>
    <scope>NUCLEOTIDE SEQUENCE [LARGE SCALE GENOMIC DNA]</scope>
    <source>
        <strain evidence="2">CG10_big_fil_rev_8_21_14_0_10_31_9</strain>
    </source>
</reference>
<comment type="caution">
    <text evidence="2">The sequence shown here is derived from an EMBL/GenBank/DDBJ whole genome shotgun (WGS) entry which is preliminary data.</text>
</comment>
<gene>
    <name evidence="2" type="ORF">COV23_00815</name>
</gene>
<organism evidence="2 3">
    <name type="scientific">Candidatus Wolfebacteria bacterium CG10_big_fil_rev_8_21_14_0_10_31_9</name>
    <dbReference type="NCBI Taxonomy" id="1975070"/>
    <lineage>
        <taxon>Bacteria</taxon>
        <taxon>Candidatus Wolfeibacteriota</taxon>
    </lineage>
</organism>
<evidence type="ECO:0000256" key="1">
    <source>
        <dbReference type="SAM" id="Phobius"/>
    </source>
</evidence>
<dbReference type="Proteomes" id="UP000231602">
    <property type="component" value="Unassembled WGS sequence"/>
</dbReference>
<keyword evidence="1" id="KW-0472">Membrane</keyword>
<feature type="transmembrane region" description="Helical" evidence="1">
    <location>
        <begin position="58"/>
        <end position="79"/>
    </location>
</feature>
<keyword evidence="1" id="KW-1133">Transmembrane helix</keyword>
<accession>A0A2H0RE29</accession>
<evidence type="ECO:0000313" key="3">
    <source>
        <dbReference type="Proteomes" id="UP000231602"/>
    </source>
</evidence>
<sequence length="183" mass="20534">MDKDITKILSGLRHIEPDKNYAHKSKMIILSLEKSEKAKFSLAFSQFNIKNVFETLRFSSIFIVTFFLIFSILGGVSYINKTFSPLALEGLDQKSLVIEAKDINNSIQITLEEIKYLDQANKKAINTISELSKNKPIYSNIATSSIISDSTSTEDIENFLITSPTSTDESNIDINLLLDKVAE</sequence>